<feature type="compositionally biased region" description="Low complexity" evidence="1">
    <location>
        <begin position="1294"/>
        <end position="1308"/>
    </location>
</feature>
<feature type="region of interest" description="Disordered" evidence="1">
    <location>
        <begin position="1"/>
        <end position="37"/>
    </location>
</feature>
<feature type="compositionally biased region" description="Low complexity" evidence="1">
    <location>
        <begin position="599"/>
        <end position="623"/>
    </location>
</feature>
<feature type="compositionally biased region" description="Basic and acidic residues" evidence="1">
    <location>
        <begin position="1578"/>
        <end position="1587"/>
    </location>
</feature>
<feature type="compositionally biased region" description="Low complexity" evidence="1">
    <location>
        <begin position="11"/>
        <end position="20"/>
    </location>
</feature>
<dbReference type="GO" id="GO:0005829">
    <property type="term" value="C:cytosol"/>
    <property type="evidence" value="ECO:0007669"/>
    <property type="project" value="TreeGrafter"/>
</dbReference>
<dbReference type="CDD" id="cd00072">
    <property type="entry name" value="GYF"/>
    <property type="match status" value="1"/>
</dbReference>
<feature type="compositionally biased region" description="Low complexity" evidence="1">
    <location>
        <begin position="1559"/>
        <end position="1577"/>
    </location>
</feature>
<proteinExistence type="predicted"/>
<feature type="compositionally biased region" description="Low complexity" evidence="1">
    <location>
        <begin position="910"/>
        <end position="923"/>
    </location>
</feature>
<dbReference type="PANTHER" id="PTHR14445:SF36">
    <property type="entry name" value="FI03272P-RELATED"/>
    <property type="match status" value="1"/>
</dbReference>
<dbReference type="InterPro" id="IPR051640">
    <property type="entry name" value="GRB10-interact_GYF"/>
</dbReference>
<feature type="compositionally biased region" description="Polar residues" evidence="1">
    <location>
        <begin position="559"/>
        <end position="569"/>
    </location>
</feature>
<reference evidence="2" key="2">
    <citation type="submission" date="2022-08" db="UniProtKB">
        <authorList>
            <consortium name="EnsemblMetazoa"/>
        </authorList>
    </citation>
    <scope>IDENTIFICATION</scope>
    <source>
        <strain evidence="2">STECLA/ALBI9_A</strain>
    </source>
</reference>
<feature type="compositionally biased region" description="Gly residues" evidence="1">
    <location>
        <begin position="199"/>
        <end position="212"/>
    </location>
</feature>
<dbReference type="Proteomes" id="UP000069272">
    <property type="component" value="Chromosome 2R"/>
</dbReference>
<feature type="compositionally biased region" description="Gly residues" evidence="1">
    <location>
        <begin position="258"/>
        <end position="278"/>
    </location>
</feature>
<feature type="compositionally biased region" description="Basic and acidic residues" evidence="1">
    <location>
        <begin position="350"/>
        <end position="361"/>
    </location>
</feature>
<feature type="compositionally biased region" description="Low complexity" evidence="1">
    <location>
        <begin position="516"/>
        <end position="526"/>
    </location>
</feature>
<dbReference type="Gene3D" id="3.30.1490.40">
    <property type="match status" value="1"/>
</dbReference>
<feature type="region of interest" description="Disordered" evidence="1">
    <location>
        <begin position="1188"/>
        <end position="1330"/>
    </location>
</feature>
<protein>
    <submittedName>
        <fullName evidence="2">GYF domain-containing protein</fullName>
    </submittedName>
</protein>
<feature type="compositionally biased region" description="Low complexity" evidence="1">
    <location>
        <begin position="1491"/>
        <end position="1546"/>
    </location>
</feature>
<evidence type="ECO:0000256" key="1">
    <source>
        <dbReference type="SAM" id="MobiDB-lite"/>
    </source>
</evidence>
<reference evidence="2 3" key="1">
    <citation type="journal article" date="2017" name="G3 (Bethesda)">
        <title>The Physical Genome Mapping of Anopheles albimanus Corrected Scaffold Misassemblies and Identified Interarm Rearrangements in Genus Anopheles.</title>
        <authorList>
            <person name="Artemov G.N."/>
            <person name="Peery A.N."/>
            <person name="Jiang X."/>
            <person name="Tu Z."/>
            <person name="Stegniy V.N."/>
            <person name="Sharakhova M.V."/>
            <person name="Sharakhov I.V."/>
        </authorList>
    </citation>
    <scope>NUCLEOTIDE SEQUENCE [LARGE SCALE GENOMIC DNA]</scope>
    <source>
        <strain evidence="2 3">ALBI9_A</strain>
    </source>
</reference>
<feature type="compositionally biased region" description="Basic and acidic residues" evidence="1">
    <location>
        <begin position="527"/>
        <end position="557"/>
    </location>
</feature>
<feature type="compositionally biased region" description="Low complexity" evidence="1">
    <location>
        <begin position="1261"/>
        <end position="1279"/>
    </location>
</feature>
<feature type="compositionally biased region" description="Low complexity" evidence="1">
    <location>
        <begin position="1220"/>
        <end position="1243"/>
    </location>
</feature>
<feature type="compositionally biased region" description="Gly residues" evidence="1">
    <location>
        <begin position="21"/>
        <end position="37"/>
    </location>
</feature>
<feature type="compositionally biased region" description="Low complexity" evidence="1">
    <location>
        <begin position="1148"/>
        <end position="1164"/>
    </location>
</feature>
<dbReference type="STRING" id="7167.A0A182FPR5"/>
<feature type="region of interest" description="Disordered" evidence="1">
    <location>
        <begin position="1480"/>
        <end position="1594"/>
    </location>
</feature>
<dbReference type="VEuPathDB" id="VectorBase:AALB20_037285"/>
<dbReference type="Pfam" id="PF02213">
    <property type="entry name" value="GYF"/>
    <property type="match status" value="1"/>
</dbReference>
<feature type="compositionally biased region" description="Low complexity" evidence="1">
    <location>
        <begin position="1191"/>
        <end position="1207"/>
    </location>
</feature>
<feature type="region of interest" description="Disordered" evidence="1">
    <location>
        <begin position="179"/>
        <end position="643"/>
    </location>
</feature>
<keyword evidence="3" id="KW-1185">Reference proteome</keyword>
<organism evidence="2 3">
    <name type="scientific">Anopheles albimanus</name>
    <name type="common">New world malaria mosquito</name>
    <dbReference type="NCBI Taxonomy" id="7167"/>
    <lineage>
        <taxon>Eukaryota</taxon>
        <taxon>Metazoa</taxon>
        <taxon>Ecdysozoa</taxon>
        <taxon>Arthropoda</taxon>
        <taxon>Hexapoda</taxon>
        <taxon>Insecta</taxon>
        <taxon>Pterygota</taxon>
        <taxon>Neoptera</taxon>
        <taxon>Endopterygota</taxon>
        <taxon>Diptera</taxon>
        <taxon>Nematocera</taxon>
        <taxon>Culicoidea</taxon>
        <taxon>Culicidae</taxon>
        <taxon>Anophelinae</taxon>
        <taxon>Anopheles</taxon>
    </lineage>
</organism>
<evidence type="ECO:0000313" key="2">
    <source>
        <dbReference type="EnsemblMetazoa" id="AALB008534-PA"/>
    </source>
</evidence>
<accession>A0A182FPR5</accession>
<feature type="compositionally biased region" description="Basic and acidic residues" evidence="1">
    <location>
        <begin position="181"/>
        <end position="194"/>
    </location>
</feature>
<evidence type="ECO:0000313" key="3">
    <source>
        <dbReference type="Proteomes" id="UP000069272"/>
    </source>
</evidence>
<feature type="compositionally biased region" description="Basic and acidic residues" evidence="1">
    <location>
        <begin position="285"/>
        <end position="302"/>
    </location>
</feature>
<feature type="region of interest" description="Disordered" evidence="1">
    <location>
        <begin position="855"/>
        <end position="938"/>
    </location>
</feature>
<dbReference type="InterPro" id="IPR003169">
    <property type="entry name" value="GYF"/>
</dbReference>
<feature type="compositionally biased region" description="Basic residues" evidence="1">
    <location>
        <begin position="1"/>
        <end position="10"/>
    </location>
</feature>
<sequence>SLHSHHHHNSHPGLAHSGSGSAIGGGGGGGSAGGGAGAAGTGGGMTNNSGGAGGGSATSAAAAAAANNNGTSTTRYALAEFRYGREEMLALFDLKTLKGPEILVNYKHLYVEKPQPPLALTPCPEEELVAEPDPRRIWQTRSISTGIPSRGAGRGVSVDRGRGRGRGVYTSYTRSTSFYDDESRGVGRGERPWLERNGVTGGSGTLGGGGMGDVEWNSSSSSPRKDFGSRIRSTGGGASGTMESWRRSRTDDDTSTGSNGGTISGGDWRSGGGAGSGLSGSSSGGREKWTRSTSWRDEDGNSHHGLSSSSSERMISVPPYKSRLTSSTGHGNTELHNSSSGGSINNHSLHGLDKRRQHYDADELPEWATENPCDFGGSFDATGAFHDSDNDEREGGTAGNGGGRTYDDADDANGRSAYHSASSKAIDRSKPTTVTGRRAGNAAAASGENGPAEDSSTSAASSLSSSSGGGVEGTVKRGGGVGARDDTNHSTNHVGVEEDTNSSNLNAGETGGTDAEQQQQQQQEQQQGHDNRSPSKEAKEPRLPVDDGAERQSRESVESGATNEVSSAWQQKQQQQQQQQQQSHESRPSSASGGGGGDAVAVENAADGSGSNQQRSSSSASLSTGGGGGSSEPKKSPSSTSVDRMQEVADDMVAQLIMDDEFLATDGDPSVISSSVAGSSSAGLNKSPVFGGGAGGPNGVSASVSMGAGGIGGIAGGSGNIPLNMMLPKGAHLPIPQPTAMHHGGAHRGLNAHLMPDPNNRLVSGAAGTISQLQHQLMQSGPIPGADVWFYRDPQGKVQGPFPASEMTEWYRAGYFDDSLSVRRACDEMYTTLGTLVTLCSGAIPFLNSMSIPPIKPPSGIGGGNEGSVPGPKNSPQQQQQQQQQPSGSGQSKGQQSGGQQSAGSGGTAGPQPQQQPSMHPTATGGGGSALPTAGGTGSMEHEMLMTKRLHIMRQQHLLLQKLNASDGWHLLPPEQQNVIIAQQMAQLMSAEGMVMSPGQQSSVGPTPPGAGTAGIFGAGSSAGLPIPGQQDALVNMKLREMQQLPPQPTPPSQLPLLEQLQKSGNHQHNANNAFLKLHLPEFAQSPQLPGGGRPMIGLMNVDSSAAAAAVHDPLSQLMHGINFNQPPVQSLGPLGPNNLMMNRGAVPLQPSQPQQTAQQGSQPHHSASKPPSVENDPLQLFMQLSLHKNQQSQLPSQQQQQQPPKSAAELITPWLHTGPSPQQQQQQQQAQQPPSSGMAGVMGRSGGGAAWGELPPPPASASFASLMQQQQQQSTPQQHPVTGHPLLMAGDGSMMQQQQQSANNKKATPSTTNNKQVNQTEVDEKSLREQQEQQQLIELQSQLDSKLKWNAQNLVPANVKPLAEIQAEEAAAAERAREKNGGASGLTVAAIAAQPPKGGSIKKEEPALSFGSAVWQGAGGNTLQYWNSSKAWGGESATELGSFAAASAASSNSISSAGGFWEEPVQPITAASVAAANPGKPGAVNTRKPQQQTAGAASSTAGSNAAKQQMLSKSKTMGSISTSSSSSVNAAKSQQQKQQQQQQQSNAGERSSKGSSGGSKAASGGGKNANAWSASSSDRKEDRKNQNEQGGNEFTSWCSRALSSLNSNVDIPTFVGFLQDIESPYEVKDYIRLYLGETKECSEFSKQYLERRSKYKNQQRQKNAHIDDMCKPAPAINPSANDFQEIKGKGKKIKKIKMHKLDNRILGFSVTAAPDRLNVGDRDYGDNA</sequence>
<dbReference type="SMART" id="SM00444">
    <property type="entry name" value="GYF"/>
    <property type="match status" value="1"/>
</dbReference>
<feature type="region of interest" description="Disordered" evidence="1">
    <location>
        <begin position="1129"/>
        <end position="1176"/>
    </location>
</feature>
<dbReference type="VEuPathDB" id="VectorBase:AALB008534"/>
<dbReference type="PANTHER" id="PTHR14445">
    <property type="entry name" value="GRB10 INTERACTING GYF PROTEIN"/>
    <property type="match status" value="1"/>
</dbReference>
<dbReference type="EnsemblMetazoa" id="AALB008534-RA">
    <property type="protein sequence ID" value="AALB008534-PA"/>
    <property type="gene ID" value="AALB008534"/>
</dbReference>
<feature type="compositionally biased region" description="Low complexity" evidence="1">
    <location>
        <begin position="335"/>
        <end position="349"/>
    </location>
</feature>
<feature type="compositionally biased region" description="Gly residues" evidence="1">
    <location>
        <begin position="467"/>
        <end position="482"/>
    </location>
</feature>
<dbReference type="InterPro" id="IPR035445">
    <property type="entry name" value="GYF-like_dom_sf"/>
</dbReference>
<feature type="compositionally biased region" description="Low complexity" evidence="1">
    <location>
        <begin position="436"/>
        <end position="466"/>
    </location>
</feature>
<dbReference type="PROSITE" id="PS50829">
    <property type="entry name" value="GYF"/>
    <property type="match status" value="1"/>
</dbReference>
<name>A0A182FPR5_ANOAL</name>
<feature type="compositionally biased region" description="Polar residues" evidence="1">
    <location>
        <begin position="1309"/>
        <end position="1321"/>
    </location>
</feature>
<dbReference type="SUPFAM" id="SSF55277">
    <property type="entry name" value="GYF domain"/>
    <property type="match status" value="1"/>
</dbReference>
<feature type="compositionally biased region" description="Low complexity" evidence="1">
    <location>
        <begin position="570"/>
        <end position="582"/>
    </location>
</feature>
<feature type="compositionally biased region" description="Low complexity" evidence="1">
    <location>
        <begin position="870"/>
        <end position="903"/>
    </location>
</feature>